<feature type="region of interest" description="Disordered" evidence="1">
    <location>
        <begin position="160"/>
        <end position="200"/>
    </location>
</feature>
<name>A0ABD2A6C4_VESSQ</name>
<sequence length="200" mass="22880">MERCRTAFPIAPTRQYQLNLTQGHPIVASYLANRKRDSMPSPQSHTSLSIPSLSYDFVTVLRDKISRTRNRDEPRLRSCSNYVERKINLCDIRYRIRGVLDGALGKMTFDIEQIGLLMRMCKLERTVKKSNSLVGCSVTYVVGKASFKLLIASSTENLLAASNDGDNDDDDDDDDDEDDDENYKDENEREKKSEGEREER</sequence>
<gene>
    <name evidence="2" type="ORF">V1478_013854</name>
</gene>
<evidence type="ECO:0000313" key="3">
    <source>
        <dbReference type="Proteomes" id="UP001607302"/>
    </source>
</evidence>
<dbReference type="Proteomes" id="UP001607302">
    <property type="component" value="Unassembled WGS sequence"/>
</dbReference>
<dbReference type="AlphaFoldDB" id="A0ABD2A6C4"/>
<keyword evidence="3" id="KW-1185">Reference proteome</keyword>
<reference evidence="2 3" key="1">
    <citation type="journal article" date="2024" name="Ann. Entomol. Soc. Am.">
        <title>Genomic analyses of the southern and eastern yellowjacket wasps (Hymenoptera: Vespidae) reveal evolutionary signatures of social life.</title>
        <authorList>
            <person name="Catto M.A."/>
            <person name="Caine P.B."/>
            <person name="Orr S.E."/>
            <person name="Hunt B.G."/>
            <person name="Goodisman M.A.D."/>
        </authorList>
    </citation>
    <scope>NUCLEOTIDE SEQUENCE [LARGE SCALE GENOMIC DNA]</scope>
    <source>
        <strain evidence="2">233</strain>
        <tissue evidence="2">Head and thorax</tissue>
    </source>
</reference>
<feature type="compositionally biased region" description="Basic and acidic residues" evidence="1">
    <location>
        <begin position="184"/>
        <end position="200"/>
    </location>
</feature>
<accession>A0ABD2A6C4</accession>
<evidence type="ECO:0000313" key="2">
    <source>
        <dbReference type="EMBL" id="KAL2716178.1"/>
    </source>
</evidence>
<dbReference type="EMBL" id="JAUDFV010000154">
    <property type="protein sequence ID" value="KAL2716178.1"/>
    <property type="molecule type" value="Genomic_DNA"/>
</dbReference>
<evidence type="ECO:0000256" key="1">
    <source>
        <dbReference type="SAM" id="MobiDB-lite"/>
    </source>
</evidence>
<proteinExistence type="predicted"/>
<comment type="caution">
    <text evidence="2">The sequence shown here is derived from an EMBL/GenBank/DDBJ whole genome shotgun (WGS) entry which is preliminary data.</text>
</comment>
<feature type="compositionally biased region" description="Acidic residues" evidence="1">
    <location>
        <begin position="165"/>
        <end position="183"/>
    </location>
</feature>
<organism evidence="2 3">
    <name type="scientific">Vespula squamosa</name>
    <name type="common">Southern yellow jacket</name>
    <name type="synonym">Wasp</name>
    <dbReference type="NCBI Taxonomy" id="30214"/>
    <lineage>
        <taxon>Eukaryota</taxon>
        <taxon>Metazoa</taxon>
        <taxon>Ecdysozoa</taxon>
        <taxon>Arthropoda</taxon>
        <taxon>Hexapoda</taxon>
        <taxon>Insecta</taxon>
        <taxon>Pterygota</taxon>
        <taxon>Neoptera</taxon>
        <taxon>Endopterygota</taxon>
        <taxon>Hymenoptera</taxon>
        <taxon>Apocrita</taxon>
        <taxon>Aculeata</taxon>
        <taxon>Vespoidea</taxon>
        <taxon>Vespidae</taxon>
        <taxon>Vespinae</taxon>
        <taxon>Vespula</taxon>
    </lineage>
</organism>
<protein>
    <submittedName>
        <fullName evidence="2">Uncharacterized protein</fullName>
    </submittedName>
</protein>